<evidence type="ECO:0000313" key="2">
    <source>
        <dbReference type="EMBL" id="RGP72139.1"/>
    </source>
</evidence>
<dbReference type="SUPFAM" id="SSF56112">
    <property type="entry name" value="Protein kinase-like (PK-like)"/>
    <property type="match status" value="1"/>
</dbReference>
<feature type="domain" description="Protein kinase" evidence="1">
    <location>
        <begin position="53"/>
        <end position="318"/>
    </location>
</feature>
<proteinExistence type="predicted"/>
<name>A0A395SJ95_9HYPO</name>
<evidence type="ECO:0000259" key="1">
    <source>
        <dbReference type="PROSITE" id="PS50011"/>
    </source>
</evidence>
<accession>A0A395SJ95</accession>
<dbReference type="PROSITE" id="PS50011">
    <property type="entry name" value="PROTEIN_KINASE_DOM"/>
    <property type="match status" value="1"/>
</dbReference>
<protein>
    <submittedName>
        <fullName evidence="2">Serine threonine kinase</fullName>
    </submittedName>
</protein>
<dbReference type="EMBL" id="PXOG01000151">
    <property type="protein sequence ID" value="RGP72139.1"/>
    <property type="molecule type" value="Genomic_DNA"/>
</dbReference>
<dbReference type="Proteomes" id="UP000266234">
    <property type="component" value="Unassembled WGS sequence"/>
</dbReference>
<reference evidence="2 3" key="1">
    <citation type="journal article" date="2018" name="PLoS Pathog.">
        <title>Evolution of structural diversity of trichothecenes, a family of toxins produced by plant pathogenic and entomopathogenic fungi.</title>
        <authorList>
            <person name="Proctor R.H."/>
            <person name="McCormick S.P."/>
            <person name="Kim H.S."/>
            <person name="Cardoza R.E."/>
            <person name="Stanley A.M."/>
            <person name="Lindo L."/>
            <person name="Kelly A."/>
            <person name="Brown D.W."/>
            <person name="Lee T."/>
            <person name="Vaughan M.M."/>
            <person name="Alexander N.J."/>
            <person name="Busman M."/>
            <person name="Gutierrez S."/>
        </authorList>
    </citation>
    <scope>NUCLEOTIDE SEQUENCE [LARGE SCALE GENOMIC DNA]</scope>
    <source>
        <strain evidence="2 3">NRRL 20695</strain>
    </source>
</reference>
<comment type="caution">
    <text evidence="2">The sequence shown here is derived from an EMBL/GenBank/DDBJ whole genome shotgun (WGS) entry which is preliminary data.</text>
</comment>
<dbReference type="Gene3D" id="1.10.510.10">
    <property type="entry name" value="Transferase(Phosphotransferase) domain 1"/>
    <property type="match status" value="1"/>
</dbReference>
<dbReference type="GO" id="GO:0004672">
    <property type="term" value="F:protein kinase activity"/>
    <property type="evidence" value="ECO:0007669"/>
    <property type="project" value="InterPro"/>
</dbReference>
<dbReference type="AlphaFoldDB" id="A0A395SJ95"/>
<sequence length="318" mass="35580">MPDRKHELDDDTVSSVSAMEALKISATPPILEIISADEVWRFPGPDDDFEPHFECMEVIVRMDTGDHFLVQVHERISSQDILNLDLSLLDLTSVAMEDIPHAFASFLANQLGIEIESTKSITVSKSDVCPTFSSSLTAAPAGMIKYCYLKYAQLAAYEPGNTIIKERVLAEANVCEVLMKNPHPNIMKYWGCYVVDGRIEALCLAKYTMTLAERVDTGVPLDTERCLTGIRDGIQHLHSLGLVHNDINSRNIMMDPADNPVIIDFDSCTREGEKMVKGWTLGWCIKDSMTGERENDFYGLIKLEEYLAAPESCMCCRE</sequence>
<organism evidence="2 3">
    <name type="scientific">Fusarium longipes</name>
    <dbReference type="NCBI Taxonomy" id="694270"/>
    <lineage>
        <taxon>Eukaryota</taxon>
        <taxon>Fungi</taxon>
        <taxon>Dikarya</taxon>
        <taxon>Ascomycota</taxon>
        <taxon>Pezizomycotina</taxon>
        <taxon>Sordariomycetes</taxon>
        <taxon>Hypocreomycetidae</taxon>
        <taxon>Hypocreales</taxon>
        <taxon>Nectriaceae</taxon>
        <taxon>Fusarium</taxon>
    </lineage>
</organism>
<evidence type="ECO:0000313" key="3">
    <source>
        <dbReference type="Proteomes" id="UP000266234"/>
    </source>
</evidence>
<dbReference type="InterPro" id="IPR011009">
    <property type="entry name" value="Kinase-like_dom_sf"/>
</dbReference>
<dbReference type="STRING" id="694270.A0A395SJ95"/>
<dbReference type="GO" id="GO:0005524">
    <property type="term" value="F:ATP binding"/>
    <property type="evidence" value="ECO:0007669"/>
    <property type="project" value="InterPro"/>
</dbReference>
<dbReference type="Pfam" id="PF00069">
    <property type="entry name" value="Pkinase"/>
    <property type="match status" value="1"/>
</dbReference>
<keyword evidence="3" id="KW-1185">Reference proteome</keyword>
<dbReference type="InterPro" id="IPR000719">
    <property type="entry name" value="Prot_kinase_dom"/>
</dbReference>
<keyword evidence="2" id="KW-0808">Transferase</keyword>
<dbReference type="OrthoDB" id="4062651at2759"/>
<keyword evidence="2" id="KW-0418">Kinase</keyword>
<gene>
    <name evidence="2" type="ORF">FLONG3_6862</name>
</gene>